<evidence type="ECO:0000313" key="5">
    <source>
        <dbReference type="EMBL" id="AEV54987.1"/>
    </source>
</evidence>
<evidence type="ECO:0000256" key="4">
    <source>
        <dbReference type="ARBA" id="ARBA00023200"/>
    </source>
</evidence>
<accession>G9CUB3</accession>
<keyword evidence="2" id="KW-1040">Host Golgi apparatus</keyword>
<evidence type="ECO:0000256" key="1">
    <source>
        <dbReference type="ARBA" id="ARBA00022580"/>
    </source>
</evidence>
<proteinExistence type="inferred from homology"/>
<organism evidence="5 6">
    <name type="scientific">Gallid herpesvirus 2 strain 814</name>
    <dbReference type="NCBI Taxonomy" id="1123959"/>
    <lineage>
        <taxon>Viruses</taxon>
        <taxon>Duplodnaviria</taxon>
        <taxon>Heunggongvirae</taxon>
        <taxon>Peploviricota</taxon>
        <taxon>Herviviricetes</taxon>
        <taxon>Herpesvirales</taxon>
        <taxon>Orthoherpesviridae</taxon>
        <taxon>Alphaherpesvirinae</taxon>
        <taxon>Mardivirus</taxon>
        <taxon>Mardivirus gallidalpha2</taxon>
        <taxon>Gallid alphaherpesvirus 2</taxon>
    </lineage>
</organism>
<dbReference type="InterPro" id="IPR002600">
    <property type="entry name" value="Herpes_UL7"/>
</dbReference>
<evidence type="ECO:0000313" key="6">
    <source>
        <dbReference type="Proteomes" id="UP000108473"/>
    </source>
</evidence>
<dbReference type="EMBL" id="JF742597">
    <property type="protein sequence ID" value="AEV54987.1"/>
    <property type="molecule type" value="Genomic_DNA"/>
</dbReference>
<dbReference type="Proteomes" id="UP000108473">
    <property type="component" value="Segment"/>
</dbReference>
<keyword evidence="1" id="KW-0920">Virion tegument</keyword>
<dbReference type="Pfam" id="PF01677">
    <property type="entry name" value="Herpes_UL7"/>
    <property type="match status" value="1"/>
</dbReference>
<protein>
    <submittedName>
        <fullName evidence="5">UL7</fullName>
    </submittedName>
</protein>
<dbReference type="GO" id="GO:0044423">
    <property type="term" value="C:virion component"/>
    <property type="evidence" value="ECO:0007669"/>
    <property type="project" value="UniProtKB-KW"/>
</dbReference>
<name>G9CUB3_9ALPH</name>
<gene>
    <name evidence="5" type="primary">UL7</name>
</gene>
<sequence length="305" mass="34822">MEEEMTSILHPLDVSDTLDALVINAIDGTGNRDAIIEELSRQPMARMMMEVREINGVPTQFTGVSVYKLRVANCIRRLHLILAGTETDEEISSDIYYTQCIANPAFKGFIFMILTAMEDVVKTIGIPPPLLKYRFVSYHPAEPLDFALCLLISYLENRNVSSSDPSLYVQLQSFLKYAWSTVTPMRKMRRFLCITNTWLLNTLMELSSISPFDSNHVLPHYIIYKHLSSTNGVCDVLISLYECNNLGEAFQVPVSTRGKCSIVINKGLLNGAFQQKWLSDIICDWWHYGRNNLRGEECLFHTYQK</sequence>
<keyword evidence="4" id="KW-1035">Host cytoplasm</keyword>
<evidence type="ECO:0000256" key="3">
    <source>
        <dbReference type="ARBA" id="ARBA00022844"/>
    </source>
</evidence>
<reference evidence="5 6" key="1">
    <citation type="journal article" date="2012" name="Arch. Virol.">
        <title>Comparative full-length sequence analysis of Marek's disease virus vaccine strain 814.</title>
        <authorList>
            <person name="Zhang F."/>
            <person name="Liu C.J."/>
            <person name="Zhang Y.P."/>
            <person name="Li Z.J."/>
            <person name="Liu A.L."/>
            <person name="Yan F.H."/>
            <person name="Cong F."/>
            <person name="Cheng Y."/>
        </authorList>
    </citation>
    <scope>NUCLEOTIDE SEQUENCE [LARGE SCALE GENOMIC DNA]</scope>
    <source>
        <strain evidence="5">814</strain>
    </source>
</reference>
<dbReference type="HAMAP" id="MF_04038">
    <property type="entry name" value="HSV_CEP1"/>
    <property type="match status" value="1"/>
</dbReference>
<evidence type="ECO:0000256" key="2">
    <source>
        <dbReference type="ARBA" id="ARBA00022812"/>
    </source>
</evidence>
<dbReference type="SMR" id="G9CUB3"/>
<keyword evidence="3" id="KW-0946">Virion</keyword>